<dbReference type="PROSITE" id="PS50002">
    <property type="entry name" value="SH3"/>
    <property type="match status" value="1"/>
</dbReference>
<dbReference type="AlphaFoldDB" id="A0A2J8NJB6"/>
<dbReference type="Pfam" id="PF00018">
    <property type="entry name" value="SH3_1"/>
    <property type="match status" value="1"/>
</dbReference>
<dbReference type="PANTHER" id="PTHR22647">
    <property type="entry name" value="SH3 DOMAIN AND TETRATRICOPEPTIDE REPEATS CONTAINING PROTEIN"/>
    <property type="match status" value="1"/>
</dbReference>
<keyword evidence="1 2" id="KW-0728">SH3 domain</keyword>
<evidence type="ECO:0000313" key="4">
    <source>
        <dbReference type="EMBL" id="PNI71859.1"/>
    </source>
</evidence>
<feature type="non-terminal residue" evidence="4">
    <location>
        <position position="1"/>
    </location>
</feature>
<dbReference type="SMART" id="SM00326">
    <property type="entry name" value="SH3"/>
    <property type="match status" value="1"/>
</dbReference>
<feature type="non-terminal residue" evidence="4">
    <location>
        <position position="142"/>
    </location>
</feature>
<dbReference type="EMBL" id="NBAG03000228">
    <property type="protein sequence ID" value="PNI71859.1"/>
    <property type="molecule type" value="Genomic_DNA"/>
</dbReference>
<evidence type="ECO:0000256" key="2">
    <source>
        <dbReference type="PROSITE-ProRule" id="PRU00192"/>
    </source>
</evidence>
<dbReference type="InterPro" id="IPR042772">
    <property type="entry name" value="SH3TC1/SH3TC2"/>
</dbReference>
<feature type="domain" description="SH3" evidence="3">
    <location>
        <begin position="68"/>
        <end position="131"/>
    </location>
</feature>
<proteinExistence type="predicted"/>
<dbReference type="Proteomes" id="UP000236370">
    <property type="component" value="Unassembled WGS sequence"/>
</dbReference>
<dbReference type="Gene3D" id="2.30.30.40">
    <property type="entry name" value="SH3 Domains"/>
    <property type="match status" value="1"/>
</dbReference>
<protein>
    <submittedName>
        <fullName evidence="4">SH3TC2 isoform 5</fullName>
    </submittedName>
</protein>
<evidence type="ECO:0000256" key="1">
    <source>
        <dbReference type="ARBA" id="ARBA00022443"/>
    </source>
</evidence>
<accession>A0A2J8NJB6</accession>
<dbReference type="PANTHER" id="PTHR22647:SF2">
    <property type="entry name" value="SH3 DOMAIN AND TETRATRICOPEPTIDE REPEAT-CONTAINING PROTEIN 2"/>
    <property type="match status" value="1"/>
</dbReference>
<dbReference type="InterPro" id="IPR001452">
    <property type="entry name" value="SH3_domain"/>
</dbReference>
<reference evidence="4 5" key="1">
    <citation type="submission" date="2017-12" db="EMBL/GenBank/DDBJ databases">
        <title>High-resolution comparative analysis of great ape genomes.</title>
        <authorList>
            <person name="Pollen A."/>
            <person name="Hastie A."/>
            <person name="Hormozdiari F."/>
            <person name="Dougherty M."/>
            <person name="Liu R."/>
            <person name="Chaisson M."/>
            <person name="Hoppe E."/>
            <person name="Hill C."/>
            <person name="Pang A."/>
            <person name="Hillier L."/>
            <person name="Baker C."/>
            <person name="Armstrong J."/>
            <person name="Shendure J."/>
            <person name="Paten B."/>
            <person name="Wilson R."/>
            <person name="Chao H."/>
            <person name="Schneider V."/>
            <person name="Ventura M."/>
            <person name="Kronenberg Z."/>
            <person name="Murali S."/>
            <person name="Gordon D."/>
            <person name="Cantsilieris S."/>
            <person name="Munson K."/>
            <person name="Nelson B."/>
            <person name="Raja A."/>
            <person name="Underwood J."/>
            <person name="Diekhans M."/>
            <person name="Fiddes I."/>
            <person name="Haussler D."/>
            <person name="Eichler E."/>
        </authorList>
    </citation>
    <scope>NUCLEOTIDE SEQUENCE [LARGE SCALE GENOMIC DNA]</scope>
    <source>
        <strain evidence="4">Yerkes chimp pedigree #C0471</strain>
    </source>
</reference>
<gene>
    <name evidence="4" type="ORF">CK820_G0010044</name>
</gene>
<comment type="caution">
    <text evidence="4">The sequence shown here is derived from an EMBL/GenBank/DDBJ whole genome shotgun (WGS) entry which is preliminary data.</text>
</comment>
<evidence type="ECO:0000313" key="5">
    <source>
        <dbReference type="Proteomes" id="UP000236370"/>
    </source>
</evidence>
<dbReference type="SUPFAM" id="SSF50044">
    <property type="entry name" value="SH3-domain"/>
    <property type="match status" value="1"/>
</dbReference>
<evidence type="ECO:0000259" key="3">
    <source>
        <dbReference type="PROSITE" id="PS50002"/>
    </source>
</evidence>
<name>A0A2J8NJB6_PANTR</name>
<dbReference type="InterPro" id="IPR036028">
    <property type="entry name" value="SH3-like_dom_sf"/>
</dbReference>
<organism evidence="4 5">
    <name type="scientific">Pan troglodytes</name>
    <name type="common">Chimpanzee</name>
    <dbReference type="NCBI Taxonomy" id="9598"/>
    <lineage>
        <taxon>Eukaryota</taxon>
        <taxon>Metazoa</taxon>
        <taxon>Chordata</taxon>
        <taxon>Craniata</taxon>
        <taxon>Vertebrata</taxon>
        <taxon>Euteleostomi</taxon>
        <taxon>Mammalia</taxon>
        <taxon>Eutheria</taxon>
        <taxon>Euarchontoglires</taxon>
        <taxon>Primates</taxon>
        <taxon>Haplorrhini</taxon>
        <taxon>Catarrhini</taxon>
        <taxon>Hominidae</taxon>
        <taxon>Pan</taxon>
    </lineage>
</organism>
<sequence>CKNELISVKMAEAGSELEGVSLVTGQRGLVLVSALEPLPLPFHQWFLKNYPGSCGLSRKRDWTGSYQIGRGRCKALKGYEPGEKDELNFYQGESIEIIGFVIPGLQWFIGKSTSSGQVGFVPTRNIDPDSYSPMTWCVSSIR</sequence>